<dbReference type="OrthoDB" id="9806254at2"/>
<dbReference type="PANTHER" id="PTHR11835">
    <property type="entry name" value="DECARBOXYLATING DEHYDROGENASES-ISOCITRATE, ISOPROPYLMALATE, TARTRATE"/>
    <property type="match status" value="1"/>
</dbReference>
<sequence length="336" mass="36893">MQTITVFRGDGIGPEITDAVLEILDAAGAKFNYEIFDVGEAVYQKTGEFIPQKGLDSFDKTKVLLKSPITTPIGKGFRSLNVTLRNKYDLWANIRPAKSNPCLDTLFKNIDIVTFRENTEDLYVGKEEVIDDNTVIAYKIITKKASRRIIKAAFEYAIAHDRKKVTCVHKANILKKTDGLFLSIFEAIAKDYPQIESNSLIVDNTCMQLVMHPQQFDVMVMPNLYGDIISDLTSGLIGGLGLLPSCNKGDTHAMYEAVHGSAPDIAGKGIANPTALLLSSCMMLEDLGQQKTSAAIRKAIDAVFTDKTCLTPDLGGHASTKQFVQSIIDHLKKDEG</sequence>
<dbReference type="EMBL" id="UHFX01000003">
    <property type="protein sequence ID" value="SUO03305.1"/>
    <property type="molecule type" value="Genomic_DNA"/>
</dbReference>
<dbReference type="SUPFAM" id="SSF53659">
    <property type="entry name" value="Isocitrate/Isopropylmalate dehydrogenase-like"/>
    <property type="match status" value="1"/>
</dbReference>
<evidence type="ECO:0000313" key="5">
    <source>
        <dbReference type="Proteomes" id="UP000255523"/>
    </source>
</evidence>
<dbReference type="GO" id="GO:0006099">
    <property type="term" value="P:tricarboxylic acid cycle"/>
    <property type="evidence" value="ECO:0007669"/>
    <property type="project" value="TreeGrafter"/>
</dbReference>
<organism evidence="4 5">
    <name type="scientific">Faecalicoccus pleomorphus</name>
    <dbReference type="NCBI Taxonomy" id="1323"/>
    <lineage>
        <taxon>Bacteria</taxon>
        <taxon>Bacillati</taxon>
        <taxon>Bacillota</taxon>
        <taxon>Erysipelotrichia</taxon>
        <taxon>Erysipelotrichales</taxon>
        <taxon>Erysipelotrichaceae</taxon>
        <taxon>Faecalicoccus</taxon>
    </lineage>
</organism>
<dbReference type="InterPro" id="IPR024084">
    <property type="entry name" value="IsoPropMal-DH-like_dom"/>
</dbReference>
<dbReference type="PROSITE" id="PS00470">
    <property type="entry name" value="IDH_IMDH"/>
    <property type="match status" value="1"/>
</dbReference>
<dbReference type="Proteomes" id="UP000255523">
    <property type="component" value="Unassembled WGS sequence"/>
</dbReference>
<protein>
    <submittedName>
        <fullName evidence="4">Isocitrate dehydrogenase</fullName>
        <ecNumber evidence="4">1.1.1.42</ecNumber>
    </submittedName>
</protein>
<evidence type="ECO:0000256" key="1">
    <source>
        <dbReference type="ARBA" id="ARBA00007769"/>
    </source>
</evidence>
<dbReference type="GO" id="GO:0004449">
    <property type="term" value="F:isocitrate dehydrogenase (NAD+) activity"/>
    <property type="evidence" value="ECO:0007669"/>
    <property type="project" value="TreeGrafter"/>
</dbReference>
<dbReference type="GO" id="GO:0051287">
    <property type="term" value="F:NAD binding"/>
    <property type="evidence" value="ECO:0007669"/>
    <property type="project" value="InterPro"/>
</dbReference>
<dbReference type="GO" id="GO:0004450">
    <property type="term" value="F:isocitrate dehydrogenase (NADP+) activity"/>
    <property type="evidence" value="ECO:0007669"/>
    <property type="project" value="UniProtKB-EC"/>
</dbReference>
<dbReference type="Pfam" id="PF00180">
    <property type="entry name" value="Iso_dh"/>
    <property type="match status" value="1"/>
</dbReference>
<dbReference type="RefSeq" id="WP_022790643.1">
    <property type="nucleotide sequence ID" value="NZ_UHFX01000003.1"/>
</dbReference>
<keyword evidence="5" id="KW-1185">Reference proteome</keyword>
<name>A0A380LJD5_9FIRM</name>
<dbReference type="GO" id="GO:0000287">
    <property type="term" value="F:magnesium ion binding"/>
    <property type="evidence" value="ECO:0007669"/>
    <property type="project" value="InterPro"/>
</dbReference>
<evidence type="ECO:0000259" key="3">
    <source>
        <dbReference type="SMART" id="SM01329"/>
    </source>
</evidence>
<dbReference type="InterPro" id="IPR019818">
    <property type="entry name" value="IsoCit/isopropylmalate_DH_CS"/>
</dbReference>
<dbReference type="GeneID" id="77461160"/>
<accession>A0A380LJD5</accession>
<gene>
    <name evidence="4" type="primary">icd</name>
    <name evidence="4" type="ORF">NCTC11087_00161</name>
</gene>
<proteinExistence type="inferred from homology"/>
<comment type="similarity">
    <text evidence="1">Belongs to the isocitrate and isopropylmalate dehydrogenases family.</text>
</comment>
<keyword evidence="2 4" id="KW-0560">Oxidoreductase</keyword>
<dbReference type="PANTHER" id="PTHR11835:SF34">
    <property type="entry name" value="ISOCITRATE DEHYDROGENASE [NAD] SUBUNIT ALPHA, MITOCHONDRIAL"/>
    <property type="match status" value="1"/>
</dbReference>
<evidence type="ECO:0000313" key="4">
    <source>
        <dbReference type="EMBL" id="SUO03305.1"/>
    </source>
</evidence>
<dbReference type="AlphaFoldDB" id="A0A380LJD5"/>
<dbReference type="GO" id="GO:0006102">
    <property type="term" value="P:isocitrate metabolic process"/>
    <property type="evidence" value="ECO:0007669"/>
    <property type="project" value="TreeGrafter"/>
</dbReference>
<dbReference type="SMART" id="SM01329">
    <property type="entry name" value="Iso_dh"/>
    <property type="match status" value="1"/>
</dbReference>
<feature type="domain" description="Isopropylmalate dehydrogenase-like" evidence="3">
    <location>
        <begin position="3"/>
        <end position="327"/>
    </location>
</feature>
<reference evidence="4 5" key="1">
    <citation type="submission" date="2018-06" db="EMBL/GenBank/DDBJ databases">
        <authorList>
            <consortium name="Pathogen Informatics"/>
            <person name="Doyle S."/>
        </authorList>
    </citation>
    <scope>NUCLEOTIDE SEQUENCE [LARGE SCALE GENOMIC DNA]</scope>
    <source>
        <strain evidence="4 5">NCTC11087</strain>
    </source>
</reference>
<dbReference type="Gene3D" id="3.40.718.10">
    <property type="entry name" value="Isopropylmalate Dehydrogenase"/>
    <property type="match status" value="1"/>
</dbReference>
<dbReference type="EC" id="1.1.1.42" evidence="4"/>
<evidence type="ECO:0000256" key="2">
    <source>
        <dbReference type="ARBA" id="ARBA00023002"/>
    </source>
</evidence>